<evidence type="ECO:0000256" key="1">
    <source>
        <dbReference type="ARBA" id="ARBA00001946"/>
    </source>
</evidence>
<dbReference type="Gene3D" id="1.10.510.10">
    <property type="entry name" value="Transferase(Phosphotransferase) domain 1"/>
    <property type="match status" value="1"/>
</dbReference>
<dbReference type="SMART" id="SM00220">
    <property type="entry name" value="S_TKc"/>
    <property type="match status" value="1"/>
</dbReference>
<comment type="similarity">
    <text evidence="2">Belongs to the protein kinase superfamily. STE Ser/Thr protein kinase family. STE20 subfamily.</text>
</comment>
<name>L8GDP6_ACACF</name>
<evidence type="ECO:0000313" key="15">
    <source>
        <dbReference type="Proteomes" id="UP000011083"/>
    </source>
</evidence>
<feature type="domain" description="Protein kinase" evidence="13">
    <location>
        <begin position="30"/>
        <end position="298"/>
    </location>
</feature>
<evidence type="ECO:0000259" key="13">
    <source>
        <dbReference type="PROSITE" id="PS50011"/>
    </source>
</evidence>
<protein>
    <recommendedName>
        <fullName evidence="3">non-specific serine/threonine protein kinase</fullName>
        <ecNumber evidence="3">2.7.11.1</ecNumber>
    </recommendedName>
</protein>
<keyword evidence="15" id="KW-1185">Reference proteome</keyword>
<reference evidence="14 15" key="1">
    <citation type="journal article" date="2013" name="Genome Biol.">
        <title>Genome of Acanthamoeba castellanii highlights extensive lateral gene transfer and early evolution of tyrosine kinase signaling.</title>
        <authorList>
            <person name="Clarke M."/>
            <person name="Lohan A.J."/>
            <person name="Liu B."/>
            <person name="Lagkouvardos I."/>
            <person name="Roy S."/>
            <person name="Zafar N."/>
            <person name="Bertelli C."/>
            <person name="Schilde C."/>
            <person name="Kianianmomeni A."/>
            <person name="Burglin T.R."/>
            <person name="Frech C."/>
            <person name="Turcotte B."/>
            <person name="Kopec K.O."/>
            <person name="Synnott J.M."/>
            <person name="Choo C."/>
            <person name="Paponov I."/>
            <person name="Finkler A."/>
            <person name="Soon Heng Tan C."/>
            <person name="Hutchins A.P."/>
            <person name="Weinmeier T."/>
            <person name="Rattei T."/>
            <person name="Chu J.S."/>
            <person name="Gimenez G."/>
            <person name="Irimia M."/>
            <person name="Rigden D.J."/>
            <person name="Fitzpatrick D.A."/>
            <person name="Lorenzo-Morales J."/>
            <person name="Bateman A."/>
            <person name="Chiu C.H."/>
            <person name="Tang P."/>
            <person name="Hegemann P."/>
            <person name="Fromm H."/>
            <person name="Raoult D."/>
            <person name="Greub G."/>
            <person name="Miranda-Saavedra D."/>
            <person name="Chen N."/>
            <person name="Nash P."/>
            <person name="Ginger M.L."/>
            <person name="Horn M."/>
            <person name="Schaap P."/>
            <person name="Caler L."/>
            <person name="Loftus B."/>
        </authorList>
    </citation>
    <scope>NUCLEOTIDE SEQUENCE [LARGE SCALE GENOMIC DNA]</scope>
    <source>
        <strain evidence="14 15">Neff</strain>
    </source>
</reference>
<feature type="binding site" evidence="12">
    <location>
        <position position="59"/>
    </location>
    <ligand>
        <name>ATP</name>
        <dbReference type="ChEBI" id="CHEBI:30616"/>
    </ligand>
</feature>
<dbReference type="AlphaFoldDB" id="L8GDP6"/>
<dbReference type="PROSITE" id="PS00107">
    <property type="entry name" value="PROTEIN_KINASE_ATP"/>
    <property type="match status" value="1"/>
</dbReference>
<dbReference type="SUPFAM" id="SSF56112">
    <property type="entry name" value="Protein kinase-like (PK-like)"/>
    <property type="match status" value="1"/>
</dbReference>
<dbReference type="VEuPathDB" id="AmoebaDB:ACA1_180150"/>
<evidence type="ECO:0000256" key="9">
    <source>
        <dbReference type="ARBA" id="ARBA00022842"/>
    </source>
</evidence>
<evidence type="ECO:0000256" key="10">
    <source>
        <dbReference type="ARBA" id="ARBA00047899"/>
    </source>
</evidence>
<dbReference type="EC" id="2.7.11.1" evidence="3"/>
<evidence type="ECO:0000256" key="3">
    <source>
        <dbReference type="ARBA" id="ARBA00012513"/>
    </source>
</evidence>
<evidence type="ECO:0000256" key="11">
    <source>
        <dbReference type="ARBA" id="ARBA00048679"/>
    </source>
</evidence>
<dbReference type="InterPro" id="IPR011009">
    <property type="entry name" value="Kinase-like_dom_sf"/>
</dbReference>
<evidence type="ECO:0000256" key="6">
    <source>
        <dbReference type="ARBA" id="ARBA00022741"/>
    </source>
</evidence>
<proteinExistence type="inferred from homology"/>
<comment type="cofactor">
    <cofactor evidence="1">
        <name>Mg(2+)</name>
        <dbReference type="ChEBI" id="CHEBI:18420"/>
    </cofactor>
</comment>
<keyword evidence="7 14" id="KW-0418">Kinase</keyword>
<dbReference type="PANTHER" id="PTHR48012">
    <property type="entry name" value="STERILE20-LIKE KINASE, ISOFORM B-RELATED"/>
    <property type="match status" value="1"/>
</dbReference>
<accession>L8GDP6</accession>
<dbReference type="GeneID" id="14911266"/>
<gene>
    <name evidence="14" type="ORF">ACA1_180150</name>
</gene>
<keyword evidence="5" id="KW-0808">Transferase</keyword>
<comment type="catalytic activity">
    <reaction evidence="10">
        <text>L-threonyl-[protein] + ATP = O-phospho-L-threonyl-[protein] + ADP + H(+)</text>
        <dbReference type="Rhea" id="RHEA:46608"/>
        <dbReference type="Rhea" id="RHEA-COMP:11060"/>
        <dbReference type="Rhea" id="RHEA-COMP:11605"/>
        <dbReference type="ChEBI" id="CHEBI:15378"/>
        <dbReference type="ChEBI" id="CHEBI:30013"/>
        <dbReference type="ChEBI" id="CHEBI:30616"/>
        <dbReference type="ChEBI" id="CHEBI:61977"/>
        <dbReference type="ChEBI" id="CHEBI:456216"/>
        <dbReference type="EC" id="2.7.11.1"/>
    </reaction>
</comment>
<dbReference type="KEGG" id="acan:ACA1_180150"/>
<dbReference type="GO" id="GO:0005737">
    <property type="term" value="C:cytoplasm"/>
    <property type="evidence" value="ECO:0007669"/>
    <property type="project" value="TreeGrafter"/>
</dbReference>
<comment type="catalytic activity">
    <reaction evidence="11">
        <text>L-seryl-[protein] + ATP = O-phospho-L-seryl-[protein] + ADP + H(+)</text>
        <dbReference type="Rhea" id="RHEA:17989"/>
        <dbReference type="Rhea" id="RHEA-COMP:9863"/>
        <dbReference type="Rhea" id="RHEA-COMP:11604"/>
        <dbReference type="ChEBI" id="CHEBI:15378"/>
        <dbReference type="ChEBI" id="CHEBI:29999"/>
        <dbReference type="ChEBI" id="CHEBI:30616"/>
        <dbReference type="ChEBI" id="CHEBI:83421"/>
        <dbReference type="ChEBI" id="CHEBI:456216"/>
        <dbReference type="EC" id="2.7.11.1"/>
    </reaction>
</comment>
<evidence type="ECO:0000256" key="12">
    <source>
        <dbReference type="PROSITE-ProRule" id="PRU10141"/>
    </source>
</evidence>
<dbReference type="RefSeq" id="XP_004332856.1">
    <property type="nucleotide sequence ID" value="XM_004332808.1"/>
</dbReference>
<evidence type="ECO:0000256" key="7">
    <source>
        <dbReference type="ARBA" id="ARBA00022777"/>
    </source>
</evidence>
<evidence type="ECO:0000256" key="8">
    <source>
        <dbReference type="ARBA" id="ARBA00022840"/>
    </source>
</evidence>
<keyword evidence="9" id="KW-0460">Magnesium</keyword>
<organism evidence="14 15">
    <name type="scientific">Acanthamoeba castellanii (strain ATCC 30010 / Neff)</name>
    <dbReference type="NCBI Taxonomy" id="1257118"/>
    <lineage>
        <taxon>Eukaryota</taxon>
        <taxon>Amoebozoa</taxon>
        <taxon>Discosea</taxon>
        <taxon>Longamoebia</taxon>
        <taxon>Centramoebida</taxon>
        <taxon>Acanthamoebidae</taxon>
        <taxon>Acanthamoeba</taxon>
    </lineage>
</organism>
<evidence type="ECO:0000256" key="2">
    <source>
        <dbReference type="ARBA" id="ARBA00008874"/>
    </source>
</evidence>
<dbReference type="FunFam" id="1.10.510.10:FF:000499">
    <property type="entry name" value="Serine/threonine-protein kinase KIC1"/>
    <property type="match status" value="1"/>
</dbReference>
<keyword evidence="6 12" id="KW-0547">Nucleotide-binding</keyword>
<dbReference type="Proteomes" id="UP000011083">
    <property type="component" value="Unassembled WGS sequence"/>
</dbReference>
<evidence type="ECO:0000256" key="4">
    <source>
        <dbReference type="ARBA" id="ARBA00022527"/>
    </source>
</evidence>
<dbReference type="InterPro" id="IPR017441">
    <property type="entry name" value="Protein_kinase_ATP_BS"/>
</dbReference>
<dbReference type="GO" id="GO:0004674">
    <property type="term" value="F:protein serine/threonine kinase activity"/>
    <property type="evidence" value="ECO:0007669"/>
    <property type="project" value="UniProtKB-KW"/>
</dbReference>
<dbReference type="Pfam" id="PF00069">
    <property type="entry name" value="Pkinase"/>
    <property type="match status" value="1"/>
</dbReference>
<dbReference type="GO" id="GO:0005524">
    <property type="term" value="F:ATP binding"/>
    <property type="evidence" value="ECO:0007669"/>
    <property type="project" value="UniProtKB-UniRule"/>
</dbReference>
<dbReference type="PROSITE" id="PS50011">
    <property type="entry name" value="PROTEIN_KINASE_DOM"/>
    <property type="match status" value="1"/>
</dbReference>
<keyword evidence="8 12" id="KW-0067">ATP-binding</keyword>
<dbReference type="GO" id="GO:0035556">
    <property type="term" value="P:intracellular signal transduction"/>
    <property type="evidence" value="ECO:0007669"/>
    <property type="project" value="TreeGrafter"/>
</dbReference>
<evidence type="ECO:0000256" key="5">
    <source>
        <dbReference type="ARBA" id="ARBA00022679"/>
    </source>
</evidence>
<dbReference type="InterPro" id="IPR050629">
    <property type="entry name" value="STE20/SPS1-PAK"/>
</dbReference>
<dbReference type="PANTHER" id="PTHR48012:SF18">
    <property type="entry name" value="HAPPYHOUR, ISOFORM A"/>
    <property type="match status" value="1"/>
</dbReference>
<dbReference type="EMBL" id="KB008172">
    <property type="protein sequence ID" value="ELR10843.1"/>
    <property type="molecule type" value="Genomic_DNA"/>
</dbReference>
<sequence>MLGQIKGEKLAAMVKHMIDDISTEDPEAVFELQEKLGKGSYGMVYKGRNRTSNETLAVKILALDDEATLKDVRGEIKILATCNHANIVRYGGSYFKDEKLWICMEYCGGGSVSDLCVILDSGLQEDQIAIICREALKVCPALTSSSAIYVGLGLNYLHNGTKIHRDIKGGNILLTESGDVKLADFGVSATLFNNFSKRNTFVGTPYWMAPEVIKEHPYDGKADIWSLGITAIEMAETFPPYHDTHPMRVLFMIPRNEPPTLQDKAKWSPEFHSFVAACLTKDPHQRPSAEKLLEHPFVANCKPKTVLVDLINKCKNIVARQGRIIKDADEDEGTYGEDENAHGTVVAHVTESWINKEDDESYDTGTTIMRGMDACGTSSEFDNSTTIMRLDDDKEATTPFDSSTTIMHASEYDSGTTIMTGTTMMKPDDMPFDSSTTIMRLTDEGGDTEEKEAMVGFAGSQYKDGGFSTYVVADKEERPRKEGGSTGTLQNIYGKGCTIQIPFLNLNYISPEWLLRKDDANGEAVADTMHELALAGSAAAPSPLVLVPSSPTLGNLVKTLGYHKQCQKYVPMTPKESEQNARIVNELSSTLKTIFKV</sequence>
<dbReference type="STRING" id="1257118.L8GDP6"/>
<evidence type="ECO:0000313" key="14">
    <source>
        <dbReference type="EMBL" id="ELR10843.1"/>
    </source>
</evidence>
<dbReference type="OrthoDB" id="248923at2759"/>
<dbReference type="InterPro" id="IPR000719">
    <property type="entry name" value="Prot_kinase_dom"/>
</dbReference>
<keyword evidence="4" id="KW-0723">Serine/threonine-protein kinase</keyword>